<dbReference type="GO" id="GO:0016020">
    <property type="term" value="C:membrane"/>
    <property type="evidence" value="ECO:0007669"/>
    <property type="project" value="UniProtKB-SubCell"/>
</dbReference>
<dbReference type="SUPFAM" id="SSF161111">
    <property type="entry name" value="Cation efflux protein transmembrane domain-like"/>
    <property type="match status" value="1"/>
</dbReference>
<sequence length="458" mass="50909">MQAVDLIDEASTPLVQPGMQRRASMFNPNTPGYLTTARPTRFGITAIGASSVDVSAFQERLEYLHDKRVKSLLGDIGPLTDWMKFYKSPDILKSIPKKDIRKFYEHQNGLIERYADIDELLGSKLPISLLKSYGSDLGIDGNLQDHRAGVPADIEELIAAGGESEKDSIVKFTIVLILIINVGLLGGKGLVVYLTFSMSLIASLVDSVLDLLSSAIIYYANSFSTKGKSAFFPVGTARLEPLGILIFSIIMVTSFLQVAQDSLKLLIFDKKHEVVQITFPTLAIMILTIAIKLICYYACISVNNSSIQALAEDSKTDIVFNTFSIIFPLIGHWLELWWLDPLGALMLCIFVVFQWSAVAFEHISNLTGSAASTEQRQQILYCCMRFATSIQKITALQTYHVGDNINVEVDLVMNLDLNMRDCHDIGETLQYAIETLPGVERCFVHIDYREGNFQGHLT</sequence>
<evidence type="ECO:0000259" key="7">
    <source>
        <dbReference type="Pfam" id="PF01545"/>
    </source>
</evidence>
<dbReference type="PANTHER" id="PTHR43840">
    <property type="entry name" value="MITOCHONDRIAL METAL TRANSPORTER 1-RELATED"/>
    <property type="match status" value="1"/>
</dbReference>
<evidence type="ECO:0000256" key="3">
    <source>
        <dbReference type="ARBA" id="ARBA00022692"/>
    </source>
</evidence>
<keyword evidence="5 6" id="KW-0472">Membrane</keyword>
<dbReference type="InterPro" id="IPR027469">
    <property type="entry name" value="Cation_efflux_TMD_sf"/>
</dbReference>
<keyword evidence="3 6" id="KW-0812">Transmembrane</keyword>
<keyword evidence="2" id="KW-0813">Transport</keyword>
<keyword evidence="9" id="KW-1185">Reference proteome</keyword>
<dbReference type="HOGENOM" id="CLU_013430_10_0_1"/>
<dbReference type="InterPro" id="IPR002524">
    <property type="entry name" value="Cation_efflux"/>
</dbReference>
<dbReference type="Gene3D" id="1.20.1510.10">
    <property type="entry name" value="Cation efflux protein transmembrane domain"/>
    <property type="match status" value="1"/>
</dbReference>
<feature type="transmembrane region" description="Helical" evidence="6">
    <location>
        <begin position="241"/>
        <end position="259"/>
    </location>
</feature>
<feature type="transmembrane region" description="Helical" evidence="6">
    <location>
        <begin position="172"/>
        <end position="194"/>
    </location>
</feature>
<dbReference type="InterPro" id="IPR058533">
    <property type="entry name" value="Cation_efflux_TM"/>
</dbReference>
<evidence type="ECO:0000313" key="9">
    <source>
        <dbReference type="Proteomes" id="UP000019384"/>
    </source>
</evidence>
<feature type="transmembrane region" description="Helical" evidence="6">
    <location>
        <begin position="279"/>
        <end position="298"/>
    </location>
</feature>
<dbReference type="GO" id="GO:0098771">
    <property type="term" value="P:inorganic ion homeostasis"/>
    <property type="evidence" value="ECO:0007669"/>
    <property type="project" value="UniProtKB-ARBA"/>
</dbReference>
<evidence type="ECO:0000256" key="4">
    <source>
        <dbReference type="ARBA" id="ARBA00022989"/>
    </source>
</evidence>
<evidence type="ECO:0000256" key="1">
    <source>
        <dbReference type="ARBA" id="ARBA00004141"/>
    </source>
</evidence>
<feature type="domain" description="Cation efflux protein transmembrane" evidence="7">
    <location>
        <begin position="175"/>
        <end position="366"/>
    </location>
</feature>
<dbReference type="GeneID" id="34520475"/>
<evidence type="ECO:0000256" key="2">
    <source>
        <dbReference type="ARBA" id="ARBA00022448"/>
    </source>
</evidence>
<accession>W6MKZ3</accession>
<dbReference type="Proteomes" id="UP000019384">
    <property type="component" value="Unassembled WGS sequence"/>
</dbReference>
<dbReference type="InterPro" id="IPR050291">
    <property type="entry name" value="CDF_Transporter"/>
</dbReference>
<dbReference type="Pfam" id="PF01545">
    <property type="entry name" value="Cation_efflux"/>
    <property type="match status" value="1"/>
</dbReference>
<feature type="transmembrane region" description="Helical" evidence="6">
    <location>
        <begin position="200"/>
        <end position="220"/>
    </location>
</feature>
<name>W6MKZ3_9ASCO</name>
<dbReference type="EMBL" id="HG793127">
    <property type="protein sequence ID" value="CDK27091.1"/>
    <property type="molecule type" value="Genomic_DNA"/>
</dbReference>
<proteinExistence type="predicted"/>
<dbReference type="GO" id="GO:0008324">
    <property type="term" value="F:monoatomic cation transmembrane transporter activity"/>
    <property type="evidence" value="ECO:0007669"/>
    <property type="project" value="InterPro"/>
</dbReference>
<protein>
    <recommendedName>
        <fullName evidence="7">Cation efflux protein transmembrane domain-containing protein</fullName>
    </recommendedName>
</protein>
<dbReference type="FunFam" id="1.20.1510.10:FF:000005">
    <property type="entry name" value="Putative Cation diffusion facilitator 1"/>
    <property type="match status" value="1"/>
</dbReference>
<organism evidence="8 9">
    <name type="scientific">Kuraishia capsulata CBS 1993</name>
    <dbReference type="NCBI Taxonomy" id="1382522"/>
    <lineage>
        <taxon>Eukaryota</taxon>
        <taxon>Fungi</taxon>
        <taxon>Dikarya</taxon>
        <taxon>Ascomycota</taxon>
        <taxon>Saccharomycotina</taxon>
        <taxon>Pichiomycetes</taxon>
        <taxon>Pichiales</taxon>
        <taxon>Pichiaceae</taxon>
        <taxon>Kuraishia</taxon>
    </lineage>
</organism>
<dbReference type="PANTHER" id="PTHR43840:SF4">
    <property type="entry name" value="CDF DIVALENT METAL CATION TRANSPORTER (EUROFUNG)"/>
    <property type="match status" value="1"/>
</dbReference>
<reference evidence="8" key="2">
    <citation type="submission" date="2014-02" db="EMBL/GenBank/DDBJ databases">
        <title>Complete DNA sequence of /Kuraishia capsulata/ illustrates novel genomic features among budding yeasts (/Saccharomycotina/).</title>
        <authorList>
            <person name="Morales L."/>
            <person name="Noel B."/>
            <person name="Porcel B."/>
            <person name="Marcet-Houben M."/>
            <person name="Hullo M-F."/>
            <person name="Sacerdot C."/>
            <person name="Tekaia F."/>
            <person name="Leh-Louis V."/>
            <person name="Despons L."/>
            <person name="Khanna V."/>
            <person name="Aury J-M."/>
            <person name="Barbe V."/>
            <person name="Couloux A."/>
            <person name="Labadie K."/>
            <person name="Pelletier E."/>
            <person name="Souciet J-L."/>
            <person name="Boekhout T."/>
            <person name="Gabaldon T."/>
            <person name="Wincker P."/>
            <person name="Dujon B."/>
        </authorList>
    </citation>
    <scope>NUCLEOTIDE SEQUENCE</scope>
    <source>
        <strain evidence="8">CBS 1993</strain>
    </source>
</reference>
<dbReference type="AlphaFoldDB" id="W6MKZ3"/>
<dbReference type="InterPro" id="IPR036837">
    <property type="entry name" value="Cation_efflux_CTD_sf"/>
</dbReference>
<dbReference type="OrthoDB" id="78296at2759"/>
<dbReference type="STRING" id="1382522.W6MKZ3"/>
<evidence type="ECO:0000256" key="6">
    <source>
        <dbReference type="SAM" id="Phobius"/>
    </source>
</evidence>
<evidence type="ECO:0000256" key="5">
    <source>
        <dbReference type="ARBA" id="ARBA00023136"/>
    </source>
</evidence>
<comment type="subcellular location">
    <subcellularLocation>
        <location evidence="1">Membrane</location>
        <topology evidence="1">Multi-pass membrane protein</topology>
    </subcellularLocation>
</comment>
<gene>
    <name evidence="8" type="ORF">KUCA_T00003068001</name>
</gene>
<dbReference type="SUPFAM" id="SSF160240">
    <property type="entry name" value="Cation efflux protein cytoplasmic domain-like"/>
    <property type="match status" value="1"/>
</dbReference>
<reference evidence="8" key="1">
    <citation type="submission" date="2013-12" db="EMBL/GenBank/DDBJ databases">
        <authorList>
            <person name="Genoscope - CEA"/>
        </authorList>
    </citation>
    <scope>NUCLEOTIDE SEQUENCE</scope>
    <source>
        <strain evidence="8">CBS 1993</strain>
    </source>
</reference>
<dbReference type="NCBIfam" id="TIGR01297">
    <property type="entry name" value="CDF"/>
    <property type="match status" value="1"/>
</dbReference>
<feature type="transmembrane region" description="Helical" evidence="6">
    <location>
        <begin position="318"/>
        <end position="336"/>
    </location>
</feature>
<evidence type="ECO:0000313" key="8">
    <source>
        <dbReference type="EMBL" id="CDK27091.1"/>
    </source>
</evidence>
<keyword evidence="4 6" id="KW-1133">Transmembrane helix</keyword>
<dbReference type="Gene3D" id="3.30.70.1350">
    <property type="entry name" value="Cation efflux protein, cytoplasmic domain"/>
    <property type="match status" value="1"/>
</dbReference>
<dbReference type="RefSeq" id="XP_022459087.1">
    <property type="nucleotide sequence ID" value="XM_022603376.1"/>
</dbReference>
<dbReference type="GO" id="GO:0030003">
    <property type="term" value="P:intracellular monoatomic cation homeostasis"/>
    <property type="evidence" value="ECO:0007669"/>
    <property type="project" value="UniProtKB-ARBA"/>
</dbReference>